<dbReference type="InterPro" id="IPR018300">
    <property type="entry name" value="Aminotrans_IV_CS"/>
</dbReference>
<comment type="similarity">
    <text evidence="5 11">Belongs to the class-IV pyridoxal-phosphate-dependent aminotransferase family.</text>
</comment>
<evidence type="ECO:0000256" key="12">
    <source>
        <dbReference type="RuleBase" id="RU004516"/>
    </source>
</evidence>
<dbReference type="CDD" id="cd00449">
    <property type="entry name" value="PLPDE_IV"/>
    <property type="match status" value="1"/>
</dbReference>
<dbReference type="Proteomes" id="UP000323188">
    <property type="component" value="Unassembled WGS sequence"/>
</dbReference>
<dbReference type="Gene3D" id="3.30.470.10">
    <property type="match status" value="1"/>
</dbReference>
<dbReference type="GO" id="GO:0046394">
    <property type="term" value="P:carboxylic acid biosynthetic process"/>
    <property type="evidence" value="ECO:0007669"/>
    <property type="project" value="UniProtKB-ARBA"/>
</dbReference>
<evidence type="ECO:0000256" key="11">
    <source>
        <dbReference type="RuleBase" id="RU004106"/>
    </source>
</evidence>
<evidence type="ECO:0000313" key="14">
    <source>
        <dbReference type="Proteomes" id="UP000323188"/>
    </source>
</evidence>
<name>A0A5B2TRA9_9FLAO</name>
<evidence type="ECO:0000256" key="1">
    <source>
        <dbReference type="ARBA" id="ARBA00001933"/>
    </source>
</evidence>
<dbReference type="AlphaFoldDB" id="A0A5B2TRA9"/>
<dbReference type="InterPro" id="IPR043131">
    <property type="entry name" value="BCAT-like_N"/>
</dbReference>
<evidence type="ECO:0000256" key="8">
    <source>
        <dbReference type="ARBA" id="ARBA00048212"/>
    </source>
</evidence>
<dbReference type="GO" id="GO:0004084">
    <property type="term" value="F:branched-chain-amino-acid transaminase activity"/>
    <property type="evidence" value="ECO:0007669"/>
    <property type="project" value="UniProtKB-EC"/>
</dbReference>
<keyword evidence="7 12" id="KW-0663">Pyridoxal phosphate</keyword>
<comment type="catalytic activity">
    <reaction evidence="10">
        <text>L-leucine + 2-oxoglutarate = 4-methyl-2-oxopentanoate + L-glutamate</text>
        <dbReference type="Rhea" id="RHEA:18321"/>
        <dbReference type="ChEBI" id="CHEBI:16810"/>
        <dbReference type="ChEBI" id="CHEBI:17865"/>
        <dbReference type="ChEBI" id="CHEBI:29985"/>
        <dbReference type="ChEBI" id="CHEBI:57427"/>
        <dbReference type="EC" id="2.6.1.42"/>
    </reaction>
</comment>
<reference evidence="13 14" key="1">
    <citation type="submission" date="2019-09" db="EMBL/GenBank/DDBJ databases">
        <authorList>
            <person name="Khan S.A."/>
            <person name="Jeon C.O."/>
            <person name="Chun B.H."/>
            <person name="Jeong S.E."/>
        </authorList>
    </citation>
    <scope>NUCLEOTIDE SEQUENCE [LARGE SCALE GENOMIC DNA]</scope>
    <source>
        <strain evidence="13 14">KCTC 42508</strain>
    </source>
</reference>
<evidence type="ECO:0000256" key="7">
    <source>
        <dbReference type="ARBA" id="ARBA00022898"/>
    </source>
</evidence>
<dbReference type="Gene3D" id="3.20.10.10">
    <property type="entry name" value="D-amino Acid Aminotransferase, subunit A, domain 2"/>
    <property type="match status" value="1"/>
</dbReference>
<evidence type="ECO:0000256" key="5">
    <source>
        <dbReference type="ARBA" id="ARBA00009320"/>
    </source>
</evidence>
<dbReference type="EMBL" id="VUOE01000002">
    <property type="protein sequence ID" value="KAA2217171.1"/>
    <property type="molecule type" value="Genomic_DNA"/>
</dbReference>
<comment type="catalytic activity">
    <reaction evidence="9">
        <text>L-isoleucine + 2-oxoglutarate = (S)-3-methyl-2-oxopentanoate + L-glutamate</text>
        <dbReference type="Rhea" id="RHEA:24801"/>
        <dbReference type="ChEBI" id="CHEBI:16810"/>
        <dbReference type="ChEBI" id="CHEBI:29985"/>
        <dbReference type="ChEBI" id="CHEBI:35146"/>
        <dbReference type="ChEBI" id="CHEBI:58045"/>
        <dbReference type="EC" id="2.6.1.42"/>
    </reaction>
</comment>
<evidence type="ECO:0000256" key="9">
    <source>
        <dbReference type="ARBA" id="ARBA00048798"/>
    </source>
</evidence>
<dbReference type="PANTHER" id="PTHR42743:SF11">
    <property type="entry name" value="AMINODEOXYCHORISMATE LYASE"/>
    <property type="match status" value="1"/>
</dbReference>
<dbReference type="InterPro" id="IPR001544">
    <property type="entry name" value="Aminotrans_IV"/>
</dbReference>
<dbReference type="SUPFAM" id="SSF56752">
    <property type="entry name" value="D-aminoacid aminotransferase-like PLP-dependent enzymes"/>
    <property type="match status" value="1"/>
</dbReference>
<accession>A0A5B2TRA9</accession>
<comment type="caution">
    <text evidence="13">The sequence shown here is derived from an EMBL/GenBank/DDBJ whole genome shotgun (WGS) entry which is preliminary data.</text>
</comment>
<comment type="pathway">
    <text evidence="4">Amino-acid biosynthesis; L-leucine biosynthesis; L-leucine from 3-methyl-2-oxobutanoate: step 4/4.</text>
</comment>
<dbReference type="RefSeq" id="WP_154919601.1">
    <property type="nucleotide sequence ID" value="NZ_VUOE01000002.1"/>
</dbReference>
<dbReference type="InterPro" id="IPR036038">
    <property type="entry name" value="Aminotransferase-like"/>
</dbReference>
<dbReference type="EC" id="2.6.1.42" evidence="6"/>
<evidence type="ECO:0000256" key="10">
    <source>
        <dbReference type="ARBA" id="ARBA00049229"/>
    </source>
</evidence>
<evidence type="ECO:0000256" key="2">
    <source>
        <dbReference type="ARBA" id="ARBA00004824"/>
    </source>
</evidence>
<comment type="catalytic activity">
    <reaction evidence="8">
        <text>L-valine + 2-oxoglutarate = 3-methyl-2-oxobutanoate + L-glutamate</text>
        <dbReference type="Rhea" id="RHEA:24813"/>
        <dbReference type="ChEBI" id="CHEBI:11851"/>
        <dbReference type="ChEBI" id="CHEBI:16810"/>
        <dbReference type="ChEBI" id="CHEBI:29985"/>
        <dbReference type="ChEBI" id="CHEBI:57762"/>
        <dbReference type="EC" id="2.6.1.42"/>
    </reaction>
</comment>
<organism evidence="13 14">
    <name type="scientific">Maribacter flavus</name>
    <dbReference type="NCBI Taxonomy" id="1658664"/>
    <lineage>
        <taxon>Bacteria</taxon>
        <taxon>Pseudomonadati</taxon>
        <taxon>Bacteroidota</taxon>
        <taxon>Flavobacteriia</taxon>
        <taxon>Flavobacteriales</taxon>
        <taxon>Flavobacteriaceae</taxon>
        <taxon>Maribacter</taxon>
    </lineage>
</organism>
<evidence type="ECO:0000313" key="13">
    <source>
        <dbReference type="EMBL" id="KAA2217171.1"/>
    </source>
</evidence>
<dbReference type="InterPro" id="IPR050571">
    <property type="entry name" value="Class-IV_PLP-Dep_Aminotrnsfr"/>
</dbReference>
<evidence type="ECO:0000256" key="3">
    <source>
        <dbReference type="ARBA" id="ARBA00004931"/>
    </source>
</evidence>
<keyword evidence="13" id="KW-0032">Aminotransferase</keyword>
<dbReference type="Pfam" id="PF01063">
    <property type="entry name" value="Aminotran_4"/>
    <property type="match status" value="1"/>
</dbReference>
<evidence type="ECO:0000256" key="4">
    <source>
        <dbReference type="ARBA" id="ARBA00005072"/>
    </source>
</evidence>
<dbReference type="PANTHER" id="PTHR42743">
    <property type="entry name" value="AMINO-ACID AMINOTRANSFERASE"/>
    <property type="match status" value="1"/>
</dbReference>
<comment type="pathway">
    <text evidence="2">Amino-acid biosynthesis; L-isoleucine biosynthesis; L-isoleucine from 2-oxobutanoate: step 4/4.</text>
</comment>
<comment type="pathway">
    <text evidence="3">Amino-acid biosynthesis; L-valine biosynthesis; L-valine from pyruvate: step 4/4.</text>
</comment>
<proteinExistence type="inferred from homology"/>
<protein>
    <recommendedName>
        <fullName evidence="6">branched-chain-amino-acid transaminase</fullName>
        <ecNumber evidence="6">2.6.1.42</ecNumber>
    </recommendedName>
</protein>
<comment type="cofactor">
    <cofactor evidence="1 12">
        <name>pyridoxal 5'-phosphate</name>
        <dbReference type="ChEBI" id="CHEBI:597326"/>
    </cofactor>
</comment>
<sequence>MVNFNGELVGNEQGFFNHQNRGFKYGDALFETIREVNGHIYFLEEHYLRLMASMRILRMEIPMNFTMEFFEEEIHKTISPNETSPAHRIRFAVYRNDGGLYTPQTNDISYVIEVSSLDAPFYVLNEAVYEVELFKDFYLNPDMLSNLKTNNKIIHVVAGIYAKENDYQNCLLLNKDKSVVEAINGNIFVVTGNLVKTPPLKDGCLDGIIRKKILTMLKDDEVLEIVEESISPFELQKVDELFITNVIQGIVPVTNYRKKEYTSAMAKRLVGRLNALARLAV</sequence>
<evidence type="ECO:0000256" key="6">
    <source>
        <dbReference type="ARBA" id="ARBA00013053"/>
    </source>
</evidence>
<keyword evidence="13" id="KW-0808">Transferase</keyword>
<gene>
    <name evidence="13" type="ORF">F0361_14490</name>
</gene>
<dbReference type="InterPro" id="IPR043132">
    <property type="entry name" value="BCAT-like_C"/>
</dbReference>
<dbReference type="PROSITE" id="PS00770">
    <property type="entry name" value="AA_TRANSFER_CLASS_4"/>
    <property type="match status" value="1"/>
</dbReference>